<dbReference type="EMBL" id="CP107006">
    <property type="protein sequence ID" value="UYQ93807.1"/>
    <property type="molecule type" value="Genomic_DNA"/>
</dbReference>
<name>A0ABY6J2D2_9BACT</name>
<accession>A0ABY6J2D2</accession>
<evidence type="ECO:0000313" key="2">
    <source>
        <dbReference type="Proteomes" id="UP001162741"/>
    </source>
</evidence>
<dbReference type="RefSeq" id="WP_264281810.1">
    <property type="nucleotide sequence ID" value="NZ_CP107006.1"/>
</dbReference>
<proteinExistence type="predicted"/>
<evidence type="ECO:0000313" key="1">
    <source>
        <dbReference type="EMBL" id="UYQ93807.1"/>
    </source>
</evidence>
<sequence length="253" mass="29983">MTDTFLTIAKDQFNSTDLNNSLIIEAITSYRDLSQLLPKENLYSPNYVYRMNVMDLDEEIAKIISLHCSMAISQAYEVFENFLFDIITDFLFRNSEYMVTLNFLEAKLILDKKTIREMLKKKSGSNNKGLLRIIRKLSLFFKAYEEKNIRQINISQWFDLLTMVRHTAVHNRQKVSHRFLNYLREQKANKLFDRHFERKRIGRDVHVYLQKNITIDILNWLNSYAFLIFKGLSVDHGLSPEVPQYTPPPLDTR</sequence>
<reference evidence="1" key="1">
    <citation type="submission" date="2022-10" db="EMBL/GenBank/DDBJ databases">
        <title>Chitinophaga sp. nov., isolated from soil.</title>
        <authorList>
            <person name="Jeon C.O."/>
        </authorList>
    </citation>
    <scope>NUCLEOTIDE SEQUENCE</scope>
    <source>
        <strain evidence="1">R8</strain>
    </source>
</reference>
<evidence type="ECO:0008006" key="3">
    <source>
        <dbReference type="Google" id="ProtNLM"/>
    </source>
</evidence>
<protein>
    <recommendedName>
        <fullName evidence="3">Cthe-2314-like HEPN domain-containing protein</fullName>
    </recommendedName>
</protein>
<keyword evidence="2" id="KW-1185">Reference proteome</keyword>
<gene>
    <name evidence="1" type="ORF">MKQ68_01695</name>
</gene>
<dbReference type="Proteomes" id="UP001162741">
    <property type="component" value="Chromosome"/>
</dbReference>
<organism evidence="1 2">
    <name type="scientific">Chitinophaga horti</name>
    <dbReference type="NCBI Taxonomy" id="2920382"/>
    <lineage>
        <taxon>Bacteria</taxon>
        <taxon>Pseudomonadati</taxon>
        <taxon>Bacteroidota</taxon>
        <taxon>Chitinophagia</taxon>
        <taxon>Chitinophagales</taxon>
        <taxon>Chitinophagaceae</taxon>
        <taxon>Chitinophaga</taxon>
    </lineage>
</organism>